<dbReference type="AlphaFoldDB" id="A0AA47KL81"/>
<dbReference type="GO" id="GO:0016811">
    <property type="term" value="F:hydrolase activity, acting on carbon-nitrogen (but not peptide) bonds, in linear amides"/>
    <property type="evidence" value="ECO:0007669"/>
    <property type="project" value="InterPro"/>
</dbReference>
<dbReference type="PROSITE" id="PS50263">
    <property type="entry name" value="CN_HYDROLASE"/>
    <property type="match status" value="1"/>
</dbReference>
<feature type="domain" description="CN hydrolase" evidence="2">
    <location>
        <begin position="2"/>
        <end position="249"/>
    </location>
</feature>
<dbReference type="PANTHER" id="PTHR23088">
    <property type="entry name" value="NITRILASE-RELATED"/>
    <property type="match status" value="1"/>
</dbReference>
<dbReference type="InterPro" id="IPR045254">
    <property type="entry name" value="Nit1/2_C-N_Hydrolase"/>
</dbReference>
<keyword evidence="1 3" id="KW-0378">Hydrolase</keyword>
<dbReference type="Gene3D" id="3.60.110.10">
    <property type="entry name" value="Carbon-nitrogen hydrolase"/>
    <property type="match status" value="1"/>
</dbReference>
<evidence type="ECO:0000256" key="1">
    <source>
        <dbReference type="ARBA" id="ARBA00022801"/>
    </source>
</evidence>
<dbReference type="InterPro" id="IPR003010">
    <property type="entry name" value="C-N_Hydrolase"/>
</dbReference>
<gene>
    <name evidence="3" type="ORF">N8M53_01525</name>
</gene>
<dbReference type="RefSeq" id="WP_269579225.1">
    <property type="nucleotide sequence ID" value="NZ_CP114588.1"/>
</dbReference>
<accession>A0AA47KL81</accession>
<dbReference type="PANTHER" id="PTHR23088:SF27">
    <property type="entry name" value="DEAMINATED GLUTATHIONE AMIDASE"/>
    <property type="match status" value="1"/>
</dbReference>
<protein>
    <submittedName>
        <fullName evidence="3">Carbon-nitrogen hydrolase family protein</fullName>
    </submittedName>
</protein>
<dbReference type="EMBL" id="CP114588">
    <property type="protein sequence ID" value="WBA08934.1"/>
    <property type="molecule type" value="Genomic_DNA"/>
</dbReference>
<sequence>MMKAGVVQMTSSADPIHNMKTLQASLHRLSEQGVKLVLTPENALVFGGKQDYQRHAERLGHGPLQQQLAELAHHYDLWLIVGAFPIQNDNGMLSSTSLVFDNAGHLRGSYDKLHLFDVEVADAHGRYCESDYFDAGDRLATLDTPFGCLGLSICYDVRFAPMYQALRAQGADIITVPAAFTRVTGQAHWETLLRARAIETQCWVIAAGQCGEHSKGRQTWGHSMIIDPWGQVVASLGSEPGVTWAELDLSVGESIRHKMPVLSHTRLQSQLK</sequence>
<evidence type="ECO:0000313" key="4">
    <source>
        <dbReference type="Proteomes" id="UP001164748"/>
    </source>
</evidence>
<evidence type="ECO:0000313" key="3">
    <source>
        <dbReference type="EMBL" id="WBA08934.1"/>
    </source>
</evidence>
<dbReference type="CDD" id="cd07572">
    <property type="entry name" value="nit"/>
    <property type="match status" value="1"/>
</dbReference>
<organism evidence="3 4">
    <name type="scientific">Salinivibrio kushneri</name>
    <dbReference type="NCBI Taxonomy" id="1908198"/>
    <lineage>
        <taxon>Bacteria</taxon>
        <taxon>Pseudomonadati</taxon>
        <taxon>Pseudomonadota</taxon>
        <taxon>Gammaproteobacteria</taxon>
        <taxon>Vibrionales</taxon>
        <taxon>Vibrionaceae</taxon>
        <taxon>Salinivibrio</taxon>
    </lineage>
</organism>
<reference evidence="3" key="1">
    <citation type="submission" date="2022-09" db="EMBL/GenBank/DDBJ databases">
        <authorList>
            <person name="Li Z.-J."/>
        </authorList>
    </citation>
    <scope>NUCLEOTIDE SEQUENCE</scope>
    <source>
        <strain evidence="3">TGB11</strain>
    </source>
</reference>
<name>A0AA47KL81_9GAMM</name>
<evidence type="ECO:0000259" key="2">
    <source>
        <dbReference type="PROSITE" id="PS50263"/>
    </source>
</evidence>
<dbReference type="InterPro" id="IPR036526">
    <property type="entry name" value="C-N_Hydrolase_sf"/>
</dbReference>
<dbReference type="Pfam" id="PF00795">
    <property type="entry name" value="CN_hydrolase"/>
    <property type="match status" value="1"/>
</dbReference>
<dbReference type="SUPFAM" id="SSF56317">
    <property type="entry name" value="Carbon-nitrogen hydrolase"/>
    <property type="match status" value="1"/>
</dbReference>
<dbReference type="Proteomes" id="UP001164748">
    <property type="component" value="Chromosome"/>
</dbReference>
<proteinExistence type="predicted"/>